<evidence type="ECO:0000256" key="1">
    <source>
        <dbReference type="SAM" id="MobiDB-lite"/>
    </source>
</evidence>
<keyword evidence="2" id="KW-0614">Plasmid</keyword>
<dbReference type="RefSeq" id="WP_015586100.1">
    <property type="nucleotide sequence ID" value="NC_021080.1"/>
</dbReference>
<organism evidence="2">
    <name type="scientific">Rhodococcoides fascians D188</name>
    <dbReference type="NCBI Taxonomy" id="1051973"/>
    <lineage>
        <taxon>Bacteria</taxon>
        <taxon>Bacillati</taxon>
        <taxon>Actinomycetota</taxon>
        <taxon>Actinomycetes</taxon>
        <taxon>Mycobacteriales</taxon>
        <taxon>Nocardiaceae</taxon>
        <taxon>Rhodococcoides</taxon>
    </lineage>
</organism>
<dbReference type="Gene3D" id="1.10.10.10">
    <property type="entry name" value="Winged helix-like DNA-binding domain superfamily/Winged helix DNA-binding domain"/>
    <property type="match status" value="1"/>
</dbReference>
<dbReference type="SUPFAM" id="SSF46785">
    <property type="entry name" value="Winged helix' DNA-binding domain"/>
    <property type="match status" value="1"/>
</dbReference>
<name>G8JYR1_RHOFA</name>
<accession>G8JYR1</accession>
<feature type="region of interest" description="Disordered" evidence="1">
    <location>
        <begin position="323"/>
        <end position="356"/>
    </location>
</feature>
<dbReference type="InterPro" id="IPR036388">
    <property type="entry name" value="WH-like_DNA-bd_sf"/>
</dbReference>
<proteinExistence type="predicted"/>
<evidence type="ECO:0000313" key="2">
    <source>
        <dbReference type="EMBL" id="AET25182.1"/>
    </source>
</evidence>
<dbReference type="PATRIC" id="fig|1051973.4.peg.4950"/>
<dbReference type="AlphaFoldDB" id="G8JYR1"/>
<dbReference type="SUPFAM" id="SSF52540">
    <property type="entry name" value="P-loop containing nucleoside triphosphate hydrolases"/>
    <property type="match status" value="1"/>
</dbReference>
<dbReference type="Gene3D" id="3.40.50.300">
    <property type="entry name" value="P-loop containing nucleotide triphosphate hydrolases"/>
    <property type="match status" value="1"/>
</dbReference>
<protein>
    <submittedName>
        <fullName evidence="2">Putative AAA ATPase</fullName>
    </submittedName>
</protein>
<dbReference type="InterPro" id="IPR027417">
    <property type="entry name" value="P-loop_NTPase"/>
</dbReference>
<reference evidence="2" key="4">
    <citation type="submission" date="2011-06" db="EMBL/GenBank/DDBJ databases">
        <authorList>
            <person name="Vereecke D.M."/>
        </authorList>
    </citation>
    <scope>NUCLEOTIDE SEQUENCE</scope>
    <source>
        <strain evidence="2">D188</strain>
        <plasmid evidence="2">pFiD188</plasmid>
    </source>
</reference>
<gene>
    <name evidence="2" type="ORF">pFi_046</name>
</gene>
<reference evidence="2" key="5">
    <citation type="journal article" date="2012" name="Mol. Plant Microbe Interact.">
        <title>pFiD188, the linear virulence plasmid of Rhodococcus fascians D188.</title>
        <authorList>
            <person name="Francis I."/>
            <person name="De Keyser A."/>
            <person name="De Backer P."/>
            <person name="Simon-Mateo C."/>
            <person name="Kalkus J."/>
            <person name="Pertry I."/>
            <person name="Ardiles-Diaz W."/>
            <person name="De Rycke R."/>
            <person name="Vandeputte O.M."/>
            <person name="El Jaziri M."/>
            <person name="Holsters M."/>
            <person name="Vereecke D."/>
        </authorList>
    </citation>
    <scope>NUCLEOTIDE SEQUENCE</scope>
    <source>
        <strain evidence="2">D188</strain>
        <plasmid evidence="2">pFiD188</plasmid>
    </source>
</reference>
<geneLocation type="plasmid" evidence="2">
    <name>pFiD188</name>
</geneLocation>
<reference evidence="2" key="2">
    <citation type="journal article" date="2010" name="Mol. Plant Microbe Interact.">
        <title>Rhodococcus fascians impacts plant development through the dynamic fas-mediated production of a cytokinin mix.</title>
        <authorList>
            <person name="Pertry I."/>
            <person name="Vaclavikova K."/>
            <person name="Gemrotova M."/>
            <person name="Spichal L."/>
            <person name="Galuszka P."/>
            <person name="Depuydt S."/>
            <person name="Temmerman W."/>
            <person name="Stes E."/>
            <person name="De Keyser A."/>
            <person name="Riefler M."/>
            <person name="Biondi S."/>
            <person name="Novak O."/>
            <person name="Schmulling T."/>
            <person name="Strnad M."/>
            <person name="Tarkowski P."/>
            <person name="Holsters M."/>
            <person name="Vereecke D."/>
        </authorList>
    </citation>
    <scope>NUCLEOTIDE SEQUENCE</scope>
    <source>
        <strain evidence="2">D188</strain>
        <plasmid evidence="2">pFiD188</plasmid>
    </source>
</reference>
<dbReference type="InterPro" id="IPR036390">
    <property type="entry name" value="WH_DNA-bd_sf"/>
</dbReference>
<reference evidence="2" key="3">
    <citation type="journal article" date="2011" name="Annu. Rev. Phytopathol.">
        <title>A successful bacterial coup d'etat: how Rhodococcus fascians redirects plant development.</title>
        <authorList>
            <person name="Stes E."/>
            <person name="Vandeputte O.M."/>
            <person name="El Jaziri M."/>
            <person name="Holsters M."/>
            <person name="Vereecke D."/>
        </authorList>
    </citation>
    <scope>NUCLEOTIDE SEQUENCE</scope>
    <source>
        <strain evidence="2">D188</strain>
        <plasmid evidence="2">pFiD188</plasmid>
    </source>
</reference>
<reference evidence="2" key="1">
    <citation type="journal article" date="2009" name="Proc. Natl. Acad. Sci. U.S.A.">
        <title>Identification of Rhodococcus fascians cytokinins and their modus operandi to reshape the plant.</title>
        <authorList>
            <person name="Pertry I."/>
            <person name="Vaclavikova K."/>
            <person name="Depuydt S."/>
            <person name="Galuszka P."/>
            <person name="Spichal L."/>
            <person name="Temmerman W."/>
            <person name="Stes E."/>
            <person name="Schmulling T."/>
            <person name="Kakimoto T."/>
            <person name="Van Montagu M.C."/>
            <person name="Strnad M."/>
            <person name="Holsters M."/>
            <person name="Tarkowski P."/>
            <person name="Vereecke D."/>
        </authorList>
    </citation>
    <scope>NUCLEOTIDE SEQUENCE</scope>
    <source>
        <strain evidence="2">D188</strain>
        <plasmid evidence="2">pFiD188</plasmid>
    </source>
</reference>
<dbReference type="KEGG" id="rfa:A3L23_04907"/>
<sequence>MKISARPLLDNSVDAELFVGRRDELAAIWDGLNAELNVLVTGDRGTGRTSLLRQLQLDSREPFTGARREGDFPMSFVRVEGISDGRDVLARVVEQVTGEPAVDSDGPDVLLRRLSDFRLQFIDATLRRWAAESDDGTAPLGTRLYPVIIVDDVTASAGHALFGRYRDEVWATGYLWAVSVRESDRQGLLTPPADAFFEKIVDVPPLSRTESIKLITRRAGIDMEPQASTLADAVGRNPRDLVSALRGFLQDPGSYEDNYLALADRDNALWALGRPASMLAAEMKVRGPVSASDEDLLAALGWTRPRAVQVFKQLYEKGLVRSSEVSSGPGRPRRVYELTPPAEWLRTEHADPEDQK</sequence>
<dbReference type="EMBL" id="JN093097">
    <property type="protein sequence ID" value="AET25182.1"/>
    <property type="molecule type" value="Genomic_DNA"/>
</dbReference>
<feature type="compositionally biased region" description="Basic and acidic residues" evidence="1">
    <location>
        <begin position="345"/>
        <end position="356"/>
    </location>
</feature>